<reference evidence="2" key="1">
    <citation type="submission" date="2019-08" db="EMBL/GenBank/DDBJ databases">
        <authorList>
            <person name="Kucharzyk K."/>
            <person name="Murdoch R.W."/>
            <person name="Higgins S."/>
            <person name="Loffler F."/>
        </authorList>
    </citation>
    <scope>NUCLEOTIDE SEQUENCE</scope>
</reference>
<organism evidence="2">
    <name type="scientific">bioreactor metagenome</name>
    <dbReference type="NCBI Taxonomy" id="1076179"/>
    <lineage>
        <taxon>unclassified sequences</taxon>
        <taxon>metagenomes</taxon>
        <taxon>ecological metagenomes</taxon>
    </lineage>
</organism>
<dbReference type="GO" id="GO:0003677">
    <property type="term" value="F:DNA binding"/>
    <property type="evidence" value="ECO:0007669"/>
    <property type="project" value="InterPro"/>
</dbReference>
<dbReference type="Pfam" id="PF01797">
    <property type="entry name" value="Y1_Tnp"/>
    <property type="match status" value="1"/>
</dbReference>
<gene>
    <name evidence="2" type="ORF">SDC9_32350</name>
</gene>
<dbReference type="EMBL" id="VSSQ01000221">
    <property type="protein sequence ID" value="MPL86370.1"/>
    <property type="molecule type" value="Genomic_DNA"/>
</dbReference>
<proteinExistence type="predicted"/>
<name>A0A644V4V2_9ZZZZ</name>
<accession>A0A644V4V2</accession>
<dbReference type="GO" id="GO:0006313">
    <property type="term" value="P:DNA transposition"/>
    <property type="evidence" value="ECO:0007669"/>
    <property type="project" value="InterPro"/>
</dbReference>
<dbReference type="Gene3D" id="3.30.70.1290">
    <property type="entry name" value="Transposase IS200-like"/>
    <property type="match status" value="1"/>
</dbReference>
<evidence type="ECO:0000313" key="2">
    <source>
        <dbReference type="EMBL" id="MPL86370.1"/>
    </source>
</evidence>
<feature type="domain" description="Transposase IS200-like" evidence="1">
    <location>
        <begin position="8"/>
        <end position="120"/>
    </location>
</feature>
<dbReference type="InterPro" id="IPR002686">
    <property type="entry name" value="Transposase_17"/>
</dbReference>
<comment type="caution">
    <text evidence="2">The sequence shown here is derived from an EMBL/GenBank/DDBJ whole genome shotgun (WGS) entry which is preliminary data.</text>
</comment>
<evidence type="ECO:0000259" key="1">
    <source>
        <dbReference type="SMART" id="SM01321"/>
    </source>
</evidence>
<protein>
    <recommendedName>
        <fullName evidence="1">Transposase IS200-like domain-containing protein</fullName>
    </recommendedName>
</protein>
<dbReference type="SUPFAM" id="SSF143422">
    <property type="entry name" value="Transposase IS200-like"/>
    <property type="match status" value="1"/>
</dbReference>
<dbReference type="AlphaFoldDB" id="A0A644V4V2"/>
<dbReference type="GO" id="GO:0004803">
    <property type="term" value="F:transposase activity"/>
    <property type="evidence" value="ECO:0007669"/>
    <property type="project" value="InterPro"/>
</dbReference>
<sequence>MRKKRVITDVGIYHIYQQANSRVIIFYDDEDRIQFLSLIAESARINGAVIYAYVLMDNHWHLLVNVKDLTSFVKRYLMSYVRWYNRKYSKRGNLCNGPYSSSPKSTIQKIITCIGYILNNPVKAGMVSQPIHYKWSSANQYFNNDSKSSNILYVDDTIVKIYFSNYIEFSEYLLNSQLDLNDFREEKDLEMPVKYSDLSKSLLELLNNKSLYELTRNELIVMIKKFCNETRATYIQVASLFHVSYTFVRDVAKGRINPE</sequence>
<dbReference type="SMART" id="SM01321">
    <property type="entry name" value="Y1_Tnp"/>
    <property type="match status" value="1"/>
</dbReference>
<dbReference type="PANTHER" id="PTHR34322">
    <property type="entry name" value="TRANSPOSASE, Y1_TNP DOMAIN-CONTAINING"/>
    <property type="match status" value="1"/>
</dbReference>
<dbReference type="PANTHER" id="PTHR34322:SF2">
    <property type="entry name" value="TRANSPOSASE IS200-LIKE DOMAIN-CONTAINING PROTEIN"/>
    <property type="match status" value="1"/>
</dbReference>
<dbReference type="InterPro" id="IPR036515">
    <property type="entry name" value="Transposase_17_sf"/>
</dbReference>